<protein>
    <submittedName>
        <fullName evidence="2">Uncharacterized protein</fullName>
    </submittedName>
</protein>
<dbReference type="PANTHER" id="PTHR13465">
    <property type="entry name" value="UPF0183 PROTEIN"/>
    <property type="match status" value="1"/>
</dbReference>
<evidence type="ECO:0000313" key="2">
    <source>
        <dbReference type="EMBL" id="RXK36902.1"/>
    </source>
</evidence>
<dbReference type="Proteomes" id="UP000289152">
    <property type="component" value="Unassembled WGS sequence"/>
</dbReference>
<name>A0A4Q1BH39_TREME</name>
<evidence type="ECO:0000256" key="1">
    <source>
        <dbReference type="ARBA" id="ARBA00024339"/>
    </source>
</evidence>
<dbReference type="InterPro" id="IPR039156">
    <property type="entry name" value="PHAF1/BROMI"/>
</dbReference>
<keyword evidence="3" id="KW-1185">Reference proteome</keyword>
<dbReference type="InterPro" id="IPR005373">
    <property type="entry name" value="PHAF1"/>
</dbReference>
<reference evidence="2 3" key="1">
    <citation type="submission" date="2016-06" db="EMBL/GenBank/DDBJ databases">
        <title>Evolution of pathogenesis and genome organization in the Tremellales.</title>
        <authorList>
            <person name="Cuomo C."/>
            <person name="Litvintseva A."/>
            <person name="Heitman J."/>
            <person name="Chen Y."/>
            <person name="Sun S."/>
            <person name="Springer D."/>
            <person name="Dromer F."/>
            <person name="Young S."/>
            <person name="Zeng Q."/>
            <person name="Chapman S."/>
            <person name="Gujja S."/>
            <person name="Saif S."/>
            <person name="Birren B."/>
        </authorList>
    </citation>
    <scope>NUCLEOTIDE SEQUENCE [LARGE SCALE GENOMIC DNA]</scope>
    <source>
        <strain evidence="2 3">ATCC 28783</strain>
    </source>
</reference>
<dbReference type="EMBL" id="SDIL01000083">
    <property type="protein sequence ID" value="RXK36902.1"/>
    <property type="molecule type" value="Genomic_DNA"/>
</dbReference>
<dbReference type="OrthoDB" id="411211at2759"/>
<dbReference type="InParanoid" id="A0A4Q1BH39"/>
<accession>A0A4Q1BH39</accession>
<dbReference type="OMA" id="RMTIHST"/>
<sequence length="349" mass="39030">MTPSYEVVPGHSVGSFKLGDTLWHTLDYLRAQKTTFPKIEISYDADNASTTSITLRLSPIILFFPHPSQTLDRIIITLPSVELSYETRLLASSQDHLTRAKVGRILGPTYAPTGGKVSYPGITFDIPMSNGRDDLVNALSVVPKEKDNEKKEVWEVLILPGKGITFHLSDTQTDIIIGQTTSQDLLLDIGPPLREFWKEDSRVSKIWIGDDALSTGYFWNYFQYGLDFLINDEGFVEKVICHSNIPGTALFQRYARCPWRIQSSTSTKPLDFTFPILEFQESLGKPSSSQYVSPNHGQEEEGMILDRSVEGGFEGVTNLGISRLRGFNGVILEEDEMSKGISSVLIYHV</sequence>
<comment type="caution">
    <text evidence="2">The sequence shown here is derived from an EMBL/GenBank/DDBJ whole genome shotgun (WGS) entry which is preliminary data.</text>
</comment>
<evidence type="ECO:0000313" key="3">
    <source>
        <dbReference type="Proteomes" id="UP000289152"/>
    </source>
</evidence>
<gene>
    <name evidence="2" type="ORF">M231_05804</name>
</gene>
<organism evidence="2 3">
    <name type="scientific">Tremella mesenterica</name>
    <name type="common">Jelly fungus</name>
    <dbReference type="NCBI Taxonomy" id="5217"/>
    <lineage>
        <taxon>Eukaryota</taxon>
        <taxon>Fungi</taxon>
        <taxon>Dikarya</taxon>
        <taxon>Basidiomycota</taxon>
        <taxon>Agaricomycotina</taxon>
        <taxon>Tremellomycetes</taxon>
        <taxon>Tremellales</taxon>
        <taxon>Tremellaceae</taxon>
        <taxon>Tremella</taxon>
    </lineage>
</organism>
<comment type="similarity">
    <text evidence="1">Belongs to the PHAF1 family.</text>
</comment>
<proteinExistence type="inferred from homology"/>
<dbReference type="GO" id="GO:0005802">
    <property type="term" value="C:trans-Golgi network"/>
    <property type="evidence" value="ECO:0007669"/>
    <property type="project" value="TreeGrafter"/>
</dbReference>
<dbReference type="Pfam" id="PF03676">
    <property type="entry name" value="PHAF1"/>
    <property type="match status" value="2"/>
</dbReference>
<dbReference type="GO" id="GO:0043001">
    <property type="term" value="P:Golgi to plasma membrane protein transport"/>
    <property type="evidence" value="ECO:0007669"/>
    <property type="project" value="TreeGrafter"/>
</dbReference>
<dbReference type="AlphaFoldDB" id="A0A4Q1BH39"/>
<dbReference type="PANTHER" id="PTHR13465:SF2">
    <property type="entry name" value="PHAGOSOME ASSEMBLY FACTOR 1"/>
    <property type="match status" value="1"/>
</dbReference>
<dbReference type="VEuPathDB" id="FungiDB:TREMEDRAFT_28533"/>